<gene>
    <name evidence="1" type="ORF">SAMN05216474_2407</name>
</gene>
<name>A0A1I7AZ13_9FLAO</name>
<evidence type="ECO:0000313" key="2">
    <source>
        <dbReference type="Proteomes" id="UP000236454"/>
    </source>
</evidence>
<keyword evidence="2" id="KW-1185">Reference proteome</keyword>
<evidence type="ECO:0000313" key="1">
    <source>
        <dbReference type="EMBL" id="SFT80155.1"/>
    </source>
</evidence>
<protein>
    <recommendedName>
        <fullName evidence="3">Capsule assembly protein Wzi</fullName>
    </recommendedName>
</protein>
<reference evidence="1 2" key="1">
    <citation type="submission" date="2016-10" db="EMBL/GenBank/DDBJ databases">
        <authorList>
            <person name="de Groot N.N."/>
        </authorList>
    </citation>
    <scope>NUCLEOTIDE SEQUENCE [LARGE SCALE GENOMIC DNA]</scope>
    <source>
        <strain evidence="1 2">CGMCC 1.7005</strain>
    </source>
</reference>
<sequence length="516" mass="59700">MKQLLSIALILTSVLLHAQKVLLLPTHAFYQQESIFKADNLPLSFPASYHEFSGGPELWKEEQKQRESWWGRKIYNEHLLEFQNEQLYLTLDPIVDVQLGQDRIAPERRLYQNTRGIIIEGEILNQLSFSTSYFENQSVFANYLTDAYAARGEQKLVNGNYITEHAVIPNALRTKPFGDGGFDYGYSSSYVRWRQSKYLTLQLGSSPEFEGYGKRSLLLSDFAPASTQFKVETEFASKWKYSFQVGKALNLWRRQFYTTVEAPFERKARSVHRLSYTPIPDLNITFFESGIWFKEDSVQSKSVPLEYYLPVPALNTAIHGFEDAKVKNVIGLNIGYRWKEKYVLYGQWVTDDVKNMQHGMQLGARAQFNYGKHQLHVLLEYNQTSDELYQAENRRLAYTSFNLPLAYSLGNGTREFLGELNYFYRNIYLSAFATYYKNAGFSNSLNQVFIPKGEEQSTNLYNTLFVSGELGYRFNAQTNLRAFVKASYRIDEQSGINAKIIQVGLQTALRNKHHNY</sequence>
<dbReference type="AlphaFoldDB" id="A0A1I7AZ13"/>
<dbReference type="RefSeq" id="WP_090250280.1">
    <property type="nucleotide sequence ID" value="NZ_FPAS01000004.1"/>
</dbReference>
<organism evidence="1 2">
    <name type="scientific">Lishizhenia tianjinensis</name>
    <dbReference type="NCBI Taxonomy" id="477690"/>
    <lineage>
        <taxon>Bacteria</taxon>
        <taxon>Pseudomonadati</taxon>
        <taxon>Bacteroidota</taxon>
        <taxon>Flavobacteriia</taxon>
        <taxon>Flavobacteriales</taxon>
        <taxon>Crocinitomicaceae</taxon>
        <taxon>Lishizhenia</taxon>
    </lineage>
</organism>
<dbReference type="EMBL" id="FPAS01000004">
    <property type="protein sequence ID" value="SFT80155.1"/>
    <property type="molecule type" value="Genomic_DNA"/>
</dbReference>
<evidence type="ECO:0008006" key="3">
    <source>
        <dbReference type="Google" id="ProtNLM"/>
    </source>
</evidence>
<proteinExistence type="predicted"/>
<dbReference type="OrthoDB" id="9808260at2"/>
<accession>A0A1I7AZ13</accession>
<dbReference type="STRING" id="477690.SAMN05216474_2407"/>
<dbReference type="Proteomes" id="UP000236454">
    <property type="component" value="Unassembled WGS sequence"/>
</dbReference>